<feature type="region of interest" description="Disordered" evidence="1">
    <location>
        <begin position="1"/>
        <end position="35"/>
    </location>
</feature>
<reference evidence="2" key="1">
    <citation type="submission" date="2018-02" db="EMBL/GenBank/DDBJ databases">
        <title>Rhizophora mucronata_Transcriptome.</title>
        <authorList>
            <person name="Meera S.P."/>
            <person name="Sreeshan A."/>
            <person name="Augustine A."/>
        </authorList>
    </citation>
    <scope>NUCLEOTIDE SEQUENCE</scope>
    <source>
        <tissue evidence="2">Leaf</tissue>
    </source>
</reference>
<name>A0A2P2L968_RHIMU</name>
<feature type="compositionally biased region" description="Basic and acidic residues" evidence="1">
    <location>
        <begin position="1"/>
        <end position="11"/>
    </location>
</feature>
<evidence type="ECO:0000313" key="2">
    <source>
        <dbReference type="EMBL" id="MBX14499.1"/>
    </source>
</evidence>
<accession>A0A2P2L968</accession>
<evidence type="ECO:0000256" key="1">
    <source>
        <dbReference type="SAM" id="MobiDB-lite"/>
    </source>
</evidence>
<dbReference type="EMBL" id="GGEC01034015">
    <property type="protein sequence ID" value="MBX14499.1"/>
    <property type="molecule type" value="Transcribed_RNA"/>
</dbReference>
<proteinExistence type="predicted"/>
<organism evidence="2">
    <name type="scientific">Rhizophora mucronata</name>
    <name type="common">Asiatic mangrove</name>
    <dbReference type="NCBI Taxonomy" id="61149"/>
    <lineage>
        <taxon>Eukaryota</taxon>
        <taxon>Viridiplantae</taxon>
        <taxon>Streptophyta</taxon>
        <taxon>Embryophyta</taxon>
        <taxon>Tracheophyta</taxon>
        <taxon>Spermatophyta</taxon>
        <taxon>Magnoliopsida</taxon>
        <taxon>eudicotyledons</taxon>
        <taxon>Gunneridae</taxon>
        <taxon>Pentapetalae</taxon>
        <taxon>rosids</taxon>
        <taxon>fabids</taxon>
        <taxon>Malpighiales</taxon>
        <taxon>Rhizophoraceae</taxon>
        <taxon>Rhizophora</taxon>
    </lineage>
</organism>
<dbReference type="AlphaFoldDB" id="A0A2P2L968"/>
<sequence>MRLSNKSEKSMHSKVVFGGAINTTNEQNKHRKHNL</sequence>
<protein>
    <submittedName>
        <fullName evidence="2">Uncharacterized protein</fullName>
    </submittedName>
</protein>